<dbReference type="Pfam" id="PF13767">
    <property type="entry name" value="DUF4168"/>
    <property type="match status" value="1"/>
</dbReference>
<evidence type="ECO:0000313" key="3">
    <source>
        <dbReference type="EMBL" id="MDT0499121.1"/>
    </source>
</evidence>
<feature type="domain" description="DUF4168" evidence="2">
    <location>
        <begin position="44"/>
        <end position="120"/>
    </location>
</feature>
<accession>A0ABU2WMQ4</accession>
<dbReference type="Proteomes" id="UP001254608">
    <property type="component" value="Unassembled WGS sequence"/>
</dbReference>
<name>A0ABU2WMQ4_9GAMM</name>
<gene>
    <name evidence="3" type="ORF">RM530_17395</name>
</gene>
<feature type="chain" id="PRO_5045924731" evidence="1">
    <location>
        <begin position="23"/>
        <end position="127"/>
    </location>
</feature>
<keyword evidence="4" id="KW-1185">Reference proteome</keyword>
<keyword evidence="1" id="KW-0732">Signal</keyword>
<evidence type="ECO:0000313" key="4">
    <source>
        <dbReference type="Proteomes" id="UP001254608"/>
    </source>
</evidence>
<protein>
    <submittedName>
        <fullName evidence="3">DUF4168 domain-containing protein</fullName>
    </submittedName>
</protein>
<dbReference type="InterPro" id="IPR025433">
    <property type="entry name" value="DUF4168"/>
</dbReference>
<evidence type="ECO:0000256" key="1">
    <source>
        <dbReference type="SAM" id="SignalP"/>
    </source>
</evidence>
<dbReference type="EMBL" id="JAVRIC010000036">
    <property type="protein sequence ID" value="MDT0499121.1"/>
    <property type="molecule type" value="Genomic_DNA"/>
</dbReference>
<reference evidence="3 4" key="1">
    <citation type="submission" date="2023-09" db="EMBL/GenBank/DDBJ databases">
        <authorList>
            <person name="Rey-Velasco X."/>
        </authorList>
    </citation>
    <scope>NUCLEOTIDE SEQUENCE [LARGE SCALE GENOMIC DNA]</scope>
    <source>
        <strain evidence="3 4">W345</strain>
    </source>
</reference>
<sequence length="127" mass="13759">MRKHLTVGIVLASLATAPLAFAQLQEPASPQSPMTQTPQVTPVSEAEIDQFVASAQDVRRINAEVQPKLKAAGDAQAQTEIKQDAAENMKAAIEDNGLSVSRYQEIYLAMQTNPEVAQKVQSQLKTQ</sequence>
<comment type="caution">
    <text evidence="3">The sequence shown here is derived from an EMBL/GenBank/DDBJ whole genome shotgun (WGS) entry which is preliminary data.</text>
</comment>
<proteinExistence type="predicted"/>
<dbReference type="RefSeq" id="WP_311366530.1">
    <property type="nucleotide sequence ID" value="NZ_JAVRIC010000036.1"/>
</dbReference>
<feature type="signal peptide" evidence="1">
    <location>
        <begin position="1"/>
        <end position="22"/>
    </location>
</feature>
<organism evidence="3 4">
    <name type="scientific">Banduia mediterranea</name>
    <dbReference type="NCBI Taxonomy" id="3075609"/>
    <lineage>
        <taxon>Bacteria</taxon>
        <taxon>Pseudomonadati</taxon>
        <taxon>Pseudomonadota</taxon>
        <taxon>Gammaproteobacteria</taxon>
        <taxon>Nevskiales</taxon>
        <taxon>Algiphilaceae</taxon>
        <taxon>Banduia</taxon>
    </lineage>
</organism>
<evidence type="ECO:0000259" key="2">
    <source>
        <dbReference type="Pfam" id="PF13767"/>
    </source>
</evidence>